<organism evidence="1 2">
    <name type="scientific">Neisseria arctica</name>
    <dbReference type="NCBI Taxonomy" id="1470200"/>
    <lineage>
        <taxon>Bacteria</taxon>
        <taxon>Pseudomonadati</taxon>
        <taxon>Pseudomonadota</taxon>
        <taxon>Betaproteobacteria</taxon>
        <taxon>Neisseriales</taxon>
        <taxon>Neisseriaceae</taxon>
        <taxon>Neisseria</taxon>
    </lineage>
</organism>
<dbReference type="PROSITE" id="PS00018">
    <property type="entry name" value="EF_HAND_1"/>
    <property type="match status" value="1"/>
</dbReference>
<keyword evidence="2" id="KW-1185">Reference proteome</keyword>
<sequence>APVVEITEDANNDGFINREELDGAVDVKVSFEGDKVSVGDIVKVTSGGVTKEVIVTAEDKAKGYVTTEFDAPAHGSEMVVTAVIADKAGNVSEEGRDSAKLDLSDLVSDGVSIVIDEDANNDGFIS</sequence>
<evidence type="ECO:0000313" key="2">
    <source>
        <dbReference type="Proteomes" id="UP000036027"/>
    </source>
</evidence>
<dbReference type="AlphaFoldDB" id="A0A0J0YPA4"/>
<protein>
    <recommendedName>
        <fullName evidence="3">Bacterial Ig-like domain-containing protein</fullName>
    </recommendedName>
</protein>
<evidence type="ECO:0000313" key="1">
    <source>
        <dbReference type="EMBL" id="KLT71949.1"/>
    </source>
</evidence>
<dbReference type="EMBL" id="JTDO01000049">
    <property type="protein sequence ID" value="KLT71949.1"/>
    <property type="molecule type" value="Genomic_DNA"/>
</dbReference>
<evidence type="ECO:0008006" key="3">
    <source>
        <dbReference type="Google" id="ProtNLM"/>
    </source>
</evidence>
<reference evidence="1 2" key="1">
    <citation type="submission" date="2014-11" db="EMBL/GenBank/DDBJ databases">
        <title>Genome of a novel goose pathogen.</title>
        <authorList>
            <person name="Hansen C.M."/>
            <person name="Hueffer K."/>
            <person name="Choi S.C."/>
        </authorList>
    </citation>
    <scope>NUCLEOTIDE SEQUENCE [LARGE SCALE GENOMIC DNA]</scope>
    <source>
        <strain evidence="1 2">KH1503</strain>
    </source>
</reference>
<dbReference type="InterPro" id="IPR013783">
    <property type="entry name" value="Ig-like_fold"/>
</dbReference>
<dbReference type="PATRIC" id="fig|1470200.3.peg.2107"/>
<dbReference type="Gene3D" id="2.60.40.10">
    <property type="entry name" value="Immunoglobulins"/>
    <property type="match status" value="1"/>
</dbReference>
<dbReference type="Proteomes" id="UP000036027">
    <property type="component" value="Unassembled WGS sequence"/>
</dbReference>
<dbReference type="STRING" id="1470200.PL75_10890"/>
<dbReference type="InterPro" id="IPR018247">
    <property type="entry name" value="EF_Hand_1_Ca_BS"/>
</dbReference>
<accession>A0A0J0YPA4</accession>
<proteinExistence type="predicted"/>
<comment type="caution">
    <text evidence="1">The sequence shown here is derived from an EMBL/GenBank/DDBJ whole genome shotgun (WGS) entry which is preliminary data.</text>
</comment>
<name>A0A0J0YPA4_9NEIS</name>
<feature type="non-terminal residue" evidence="1">
    <location>
        <position position="1"/>
    </location>
</feature>
<gene>
    <name evidence="1" type="ORF">PL75_10890</name>
</gene>
<feature type="non-terminal residue" evidence="1">
    <location>
        <position position="126"/>
    </location>
</feature>
<dbReference type="RefSeq" id="WP_047761955.1">
    <property type="nucleotide sequence ID" value="NZ_JTDO01000049.1"/>
</dbReference>